<evidence type="ECO:0000256" key="10">
    <source>
        <dbReference type="ARBA" id="ARBA00063012"/>
    </source>
</evidence>
<comment type="subunit">
    <text evidence="10">Binds to actin and tropomyosin. Interacts with TRIM63. Interacts with STK4/MST1.</text>
</comment>
<dbReference type="Pfam" id="PF00168">
    <property type="entry name" value="C2"/>
    <property type="match status" value="1"/>
</dbReference>
<dbReference type="InterPro" id="IPR001978">
    <property type="entry name" value="Troponin"/>
</dbReference>
<dbReference type="AlphaFoldDB" id="A0A8C0TUY8"/>
<comment type="function">
    <text evidence="1">Troponin I is the inhibitory subunit of troponin, the thin filament regulatory complex which confers calcium-sensitivity to striated muscle actomyosin ATPase activity.</text>
</comment>
<reference evidence="15" key="1">
    <citation type="submission" date="2018-10" db="EMBL/GenBank/DDBJ databases">
        <title>De novo assembly of a Great Dane genome.</title>
        <authorList>
            <person name="Kidd J.M."/>
            <person name="Pendleton A.L."/>
            <person name="Shen F."/>
            <person name="Emery S."/>
        </authorList>
    </citation>
    <scope>NUCLEOTIDE SEQUENCE [LARGE SCALE GENOMIC DNA]</scope>
    <source>
        <strain evidence="15">Great Dane</strain>
    </source>
</reference>
<protein>
    <recommendedName>
        <fullName evidence="3">Troponin I, cardiac muscle</fullName>
    </recommendedName>
    <alternativeName>
        <fullName evidence="7">Cardiac troponin I</fullName>
    </alternativeName>
    <alternativeName>
        <fullName evidence="8">Troponin I, fast skeletal muscle</fullName>
    </alternativeName>
    <alternativeName>
        <fullName evidence="9">Troponin I, fast-twitch isoform</fullName>
    </alternativeName>
</protein>
<dbReference type="GO" id="GO:0005861">
    <property type="term" value="C:troponin complex"/>
    <property type="evidence" value="ECO:0007669"/>
    <property type="project" value="InterPro"/>
</dbReference>
<keyword evidence="13" id="KW-1133">Transmembrane helix</keyword>
<dbReference type="PROSITE" id="PS50004">
    <property type="entry name" value="C2"/>
    <property type="match status" value="1"/>
</dbReference>
<dbReference type="Proteomes" id="UP000694542">
    <property type="component" value="Chromosome 18"/>
</dbReference>
<dbReference type="GO" id="GO:0003779">
    <property type="term" value="F:actin binding"/>
    <property type="evidence" value="ECO:0007669"/>
    <property type="project" value="UniProtKB-KW"/>
</dbReference>
<dbReference type="SMART" id="SM00239">
    <property type="entry name" value="C2"/>
    <property type="match status" value="1"/>
</dbReference>
<organism evidence="15 16">
    <name type="scientific">Canis lupus familiaris</name>
    <name type="common">Dog</name>
    <name type="synonym">Canis familiaris</name>
    <dbReference type="NCBI Taxonomy" id="9615"/>
    <lineage>
        <taxon>Eukaryota</taxon>
        <taxon>Metazoa</taxon>
        <taxon>Chordata</taxon>
        <taxon>Craniata</taxon>
        <taxon>Vertebrata</taxon>
        <taxon>Euteleostomi</taxon>
        <taxon>Mammalia</taxon>
        <taxon>Eutheria</taxon>
        <taxon>Laurasiatheria</taxon>
        <taxon>Carnivora</taxon>
        <taxon>Caniformia</taxon>
        <taxon>Canidae</taxon>
        <taxon>Canis</taxon>
    </lineage>
</organism>
<evidence type="ECO:0000259" key="14">
    <source>
        <dbReference type="PROSITE" id="PS50004"/>
    </source>
</evidence>
<dbReference type="InterPro" id="IPR038077">
    <property type="entry name" value="Troponin_sf"/>
</dbReference>
<feature type="region of interest" description="Disordered" evidence="12">
    <location>
        <begin position="1"/>
        <end position="27"/>
    </location>
</feature>
<dbReference type="Gene3D" id="6.10.250.180">
    <property type="match status" value="1"/>
</dbReference>
<evidence type="ECO:0000256" key="1">
    <source>
        <dbReference type="ARBA" id="ARBA00001988"/>
    </source>
</evidence>
<evidence type="ECO:0000256" key="2">
    <source>
        <dbReference type="ARBA" id="ARBA00009930"/>
    </source>
</evidence>
<evidence type="ECO:0000313" key="15">
    <source>
        <dbReference type="Ensembl" id="ENSCAFP00040040104.1"/>
    </source>
</evidence>
<proteinExistence type="inferred from homology"/>
<evidence type="ECO:0000256" key="7">
    <source>
        <dbReference type="ARBA" id="ARBA00030764"/>
    </source>
</evidence>
<evidence type="ECO:0000256" key="13">
    <source>
        <dbReference type="SAM" id="Phobius"/>
    </source>
</evidence>
<accession>A0A8C0TUY8</accession>
<feature type="transmembrane region" description="Helical" evidence="13">
    <location>
        <begin position="139"/>
        <end position="164"/>
    </location>
</feature>
<dbReference type="PANTHER" id="PTHR13738:SF15">
    <property type="entry name" value="TROPONIN I, FAST SKELETAL MUSCLE"/>
    <property type="match status" value="1"/>
</dbReference>
<dbReference type="Ensembl" id="ENSCAFT00040045965.1">
    <property type="protein sequence ID" value="ENSCAFP00040040104.1"/>
    <property type="gene ID" value="ENSCAFG00040024676.1"/>
</dbReference>
<evidence type="ECO:0000313" key="16">
    <source>
        <dbReference type="Proteomes" id="UP000694542"/>
    </source>
</evidence>
<feature type="region of interest" description="Disordered" evidence="12">
    <location>
        <begin position="77"/>
        <end position="122"/>
    </location>
</feature>
<gene>
    <name evidence="15" type="primary">SYT8</name>
</gene>
<dbReference type="SUPFAM" id="SSF49562">
    <property type="entry name" value="C2 domain (Calcium/lipid-binding domain, CaLB)"/>
    <property type="match status" value="2"/>
</dbReference>
<keyword evidence="13" id="KW-0812">Transmembrane</keyword>
<dbReference type="InterPro" id="IPR000008">
    <property type="entry name" value="C2_dom"/>
</dbReference>
<evidence type="ECO:0000256" key="12">
    <source>
        <dbReference type="SAM" id="MobiDB-lite"/>
    </source>
</evidence>
<feature type="domain" description="C2" evidence="14">
    <location>
        <begin position="175"/>
        <end position="298"/>
    </location>
</feature>
<evidence type="ECO:0000256" key="8">
    <source>
        <dbReference type="ARBA" id="ARBA00039349"/>
    </source>
</evidence>
<dbReference type="Gene3D" id="1.20.5.350">
    <property type="match status" value="1"/>
</dbReference>
<dbReference type="FunFam" id="2.60.40.150:FF:000176">
    <property type="entry name" value="Synaptotagmin 8"/>
    <property type="match status" value="1"/>
</dbReference>
<evidence type="ECO:0000256" key="9">
    <source>
        <dbReference type="ARBA" id="ARBA00042462"/>
    </source>
</evidence>
<dbReference type="InterPro" id="IPR050875">
    <property type="entry name" value="Troponin_I"/>
</dbReference>
<dbReference type="PANTHER" id="PTHR13738">
    <property type="entry name" value="TROPONIN I"/>
    <property type="match status" value="1"/>
</dbReference>
<evidence type="ECO:0000256" key="5">
    <source>
        <dbReference type="ARBA" id="ARBA00023179"/>
    </source>
</evidence>
<dbReference type="SUPFAM" id="SSF90250">
    <property type="entry name" value="Troponin coil-coiled subunits"/>
    <property type="match status" value="1"/>
</dbReference>
<dbReference type="FunFam" id="1.20.5.350:FF:000002">
    <property type="entry name" value="troponin I, fast skeletal muscle"/>
    <property type="match status" value="1"/>
</dbReference>
<keyword evidence="11" id="KW-0175">Coiled coil</keyword>
<evidence type="ECO:0000256" key="6">
    <source>
        <dbReference type="ARBA" id="ARBA00023203"/>
    </source>
</evidence>
<keyword evidence="6" id="KW-0009">Actin-binding</keyword>
<evidence type="ECO:0000256" key="3">
    <source>
        <dbReference type="ARBA" id="ARBA00018910"/>
    </source>
</evidence>
<keyword evidence="5" id="KW-0514">Muscle protein</keyword>
<keyword evidence="13" id="KW-0472">Membrane</keyword>
<dbReference type="InterPro" id="IPR035892">
    <property type="entry name" value="C2_domain_sf"/>
</dbReference>
<sequence length="532" mass="58799">MTQGTPGSLEVPLEVPEPGRLCPGLRRDTPPTGLPWFLRASSSGAEVGLPEALPLTPAPHSRLSHSLEAWPPLRVQPSHARGRQKGLEARLAAGSAGGSQQGGEMGRSPGARSTPAPEGTSAVPGLIPDLISGLPWPRWALIAVAVAAGVLTVSCLLCVICCCCRRRHHGHRKKPRDREAVGLSSPQGTTTSAHLVRVGLKQATDLRAWGPGSTADPYARVSLSTQAGHRHETKVHRDTLCPMFQETCCFHVPQEELSQTTLQVQVLSFKRFSAHEPLGELSLPLGTVDLHHVLEHWYQLGPPGTVEPEAWGELCFLLQYMPSSGRLTVVVLEARGLSPGLAGSKPRTSGWGSKQKRNRAITARRQHLKSVMLQIAAQELEKEESRRESEKQNYLSEHCPPLHLPGSMSEVQELCKQLHAKIDAAEEEKYDMEVRVQKSTKELEDMNQKLFDLRGKFKRPPLRRVRMSADAMLKALLGSKHKVCMDLRANLKQVKKEDTEKERDLRDVGDWRKNIEEKSGMEGRKKMFETES</sequence>
<name>A0A8C0TUY8_CANLF</name>
<reference evidence="15" key="2">
    <citation type="submission" date="2025-08" db="UniProtKB">
        <authorList>
            <consortium name="Ensembl"/>
        </authorList>
    </citation>
    <scope>IDENTIFICATION</scope>
</reference>
<comment type="similarity">
    <text evidence="2">Belongs to the troponin I family.</text>
</comment>
<dbReference type="OrthoDB" id="371899at2759"/>
<dbReference type="Gene3D" id="2.60.40.150">
    <property type="entry name" value="C2 domain"/>
    <property type="match status" value="1"/>
</dbReference>
<feature type="compositionally biased region" description="Gly residues" evidence="12">
    <location>
        <begin position="95"/>
        <end position="105"/>
    </location>
</feature>
<dbReference type="Pfam" id="PF00992">
    <property type="entry name" value="Troponin"/>
    <property type="match status" value="1"/>
</dbReference>
<evidence type="ECO:0000256" key="4">
    <source>
        <dbReference type="ARBA" id="ARBA00022990"/>
    </source>
</evidence>
<keyword evidence="4" id="KW-0007">Acetylation</keyword>
<feature type="coiled-coil region" evidence="11">
    <location>
        <begin position="368"/>
        <end position="456"/>
    </location>
</feature>
<evidence type="ECO:0000256" key="11">
    <source>
        <dbReference type="SAM" id="Coils"/>
    </source>
</evidence>